<name>A0A1H2TQ30_9FIRM</name>
<dbReference type="Proteomes" id="UP000198828">
    <property type="component" value="Unassembled WGS sequence"/>
</dbReference>
<dbReference type="RefSeq" id="WP_093751020.1">
    <property type="nucleotide sequence ID" value="NZ_FNNG01000002.1"/>
</dbReference>
<evidence type="ECO:0000259" key="1">
    <source>
        <dbReference type="Pfam" id="PF11823"/>
    </source>
</evidence>
<organism evidence="2 3">
    <name type="scientific">Tepidimicrobium xylanilyticum</name>
    <dbReference type="NCBI Taxonomy" id="1123352"/>
    <lineage>
        <taxon>Bacteria</taxon>
        <taxon>Bacillati</taxon>
        <taxon>Bacillota</taxon>
        <taxon>Tissierellia</taxon>
        <taxon>Tissierellales</taxon>
        <taxon>Tepidimicrobiaceae</taxon>
        <taxon>Tepidimicrobium</taxon>
    </lineage>
</organism>
<sequence>MNSYVAVFFTHSGAIKFNKKCKANNIECELMPVPRQLSSNCGIGAKFKFDQNIMDIVDDEIEKIFIIEEGEYKLVYSE</sequence>
<dbReference type="Pfam" id="PF11823">
    <property type="entry name" value="Se_S_carrier"/>
    <property type="match status" value="1"/>
</dbReference>
<dbReference type="InterPro" id="IPR021778">
    <property type="entry name" value="Se/S_carrier-like"/>
</dbReference>
<keyword evidence="3" id="KW-1185">Reference proteome</keyword>
<evidence type="ECO:0000313" key="3">
    <source>
        <dbReference type="Proteomes" id="UP000198828"/>
    </source>
</evidence>
<proteinExistence type="predicted"/>
<dbReference type="OrthoDB" id="3192849at2"/>
<reference evidence="2 3" key="1">
    <citation type="submission" date="2016-10" db="EMBL/GenBank/DDBJ databases">
        <authorList>
            <person name="de Groot N.N."/>
        </authorList>
    </citation>
    <scope>NUCLEOTIDE SEQUENCE [LARGE SCALE GENOMIC DNA]</scope>
    <source>
        <strain evidence="2 3">DSM 23310</strain>
    </source>
</reference>
<protein>
    <recommendedName>
        <fullName evidence="1">Putative Se/S carrier protein-like domain-containing protein</fullName>
    </recommendedName>
</protein>
<feature type="domain" description="Putative Se/S carrier protein-like" evidence="1">
    <location>
        <begin position="4"/>
        <end position="51"/>
    </location>
</feature>
<evidence type="ECO:0000313" key="2">
    <source>
        <dbReference type="EMBL" id="SDW45369.1"/>
    </source>
</evidence>
<dbReference type="EMBL" id="FNNG01000002">
    <property type="protein sequence ID" value="SDW45369.1"/>
    <property type="molecule type" value="Genomic_DNA"/>
</dbReference>
<dbReference type="AlphaFoldDB" id="A0A1H2TQ30"/>
<accession>A0A1H2TQ30</accession>
<gene>
    <name evidence="2" type="ORF">SAMN05660923_00762</name>
</gene>